<gene>
    <name evidence="1" type="ORF">CO674_07160</name>
</gene>
<evidence type="ECO:0000313" key="2">
    <source>
        <dbReference type="Proteomes" id="UP000219914"/>
    </source>
</evidence>
<dbReference type="RefSeq" id="WP_097533348.1">
    <property type="nucleotide sequence ID" value="NZ_LODW01000082.1"/>
</dbReference>
<dbReference type="EMBL" id="NWSY01000004">
    <property type="protein sequence ID" value="PDT24455.1"/>
    <property type="molecule type" value="Genomic_DNA"/>
</dbReference>
<protein>
    <submittedName>
        <fullName evidence="1">DNA-binding protein</fullName>
    </submittedName>
</protein>
<comment type="caution">
    <text evidence="1">The sequence shown here is derived from an EMBL/GenBank/DDBJ whole genome shotgun (WGS) entry which is preliminary data.</text>
</comment>
<keyword evidence="1" id="KW-0238">DNA-binding</keyword>
<proteinExistence type="predicted"/>
<dbReference type="GO" id="GO:0003677">
    <property type="term" value="F:DNA binding"/>
    <property type="evidence" value="ECO:0007669"/>
    <property type="project" value="UniProtKB-KW"/>
</dbReference>
<organism evidence="1 2">
    <name type="scientific">Rhizobium hidalgonense</name>
    <dbReference type="NCBI Taxonomy" id="1538159"/>
    <lineage>
        <taxon>Bacteria</taxon>
        <taxon>Pseudomonadati</taxon>
        <taxon>Pseudomonadota</taxon>
        <taxon>Alphaproteobacteria</taxon>
        <taxon>Hyphomicrobiales</taxon>
        <taxon>Rhizobiaceae</taxon>
        <taxon>Rhizobium/Agrobacterium group</taxon>
        <taxon>Rhizobium</taxon>
    </lineage>
</organism>
<evidence type="ECO:0000313" key="1">
    <source>
        <dbReference type="EMBL" id="PDT24455.1"/>
    </source>
</evidence>
<keyword evidence="2" id="KW-1185">Reference proteome</keyword>
<reference evidence="1 2" key="1">
    <citation type="submission" date="2017-09" db="EMBL/GenBank/DDBJ databases">
        <title>Comparative genomics of rhizobia isolated from Phaseolus vulgaris in China.</title>
        <authorList>
            <person name="Tong W."/>
        </authorList>
    </citation>
    <scope>NUCLEOTIDE SEQUENCE [LARGE SCALE GENOMIC DNA]</scope>
    <source>
        <strain evidence="1 2">FH14</strain>
    </source>
</reference>
<accession>A0ABX4JWR2</accession>
<sequence length="67" mass="7705">MTEPEVLTGHKAIARFLGLTPRQVSWHDEQGNMPTFRIGRTVCARKTKLLQWLDELEEQAKAKKKEG</sequence>
<name>A0ABX4JWR2_9HYPH</name>
<dbReference type="Proteomes" id="UP000219914">
    <property type="component" value="Unassembled WGS sequence"/>
</dbReference>